<evidence type="ECO:0000313" key="3">
    <source>
        <dbReference type="Proteomes" id="UP000321776"/>
    </source>
</evidence>
<keyword evidence="1" id="KW-0732">Signal</keyword>
<dbReference type="InterPro" id="IPR003737">
    <property type="entry name" value="GlcNAc_PI_deacetylase-related"/>
</dbReference>
<dbReference type="Proteomes" id="UP000321776">
    <property type="component" value="Unassembled WGS sequence"/>
</dbReference>
<accession>A0A5C6V8X5</accession>
<dbReference type="RefSeq" id="WP_147238314.1">
    <property type="nucleotide sequence ID" value="NZ_JAZHGA010000010.1"/>
</dbReference>
<name>A0A5C6V8X5_9BURK</name>
<comment type="caution">
    <text evidence="2">The sequence shown here is derived from an EMBL/GenBank/DDBJ whole genome shotgun (WGS) entry which is preliminary data.</text>
</comment>
<proteinExistence type="predicted"/>
<dbReference type="AlphaFoldDB" id="A0A5C6V8X5"/>
<dbReference type="EMBL" id="VOQS01000005">
    <property type="protein sequence ID" value="TXC80941.1"/>
    <property type="molecule type" value="Genomic_DNA"/>
</dbReference>
<dbReference type="InterPro" id="IPR035992">
    <property type="entry name" value="Ricin_B-like_lectins"/>
</dbReference>
<feature type="chain" id="PRO_5022678864" evidence="1">
    <location>
        <begin position="30"/>
        <end position="792"/>
    </location>
</feature>
<protein>
    <submittedName>
        <fullName evidence="2">Uncharacterized protein</fullName>
    </submittedName>
</protein>
<sequence>MNTSPLFRLSRVVLFLLCLVSVFVATARASTADCSAGTLVTVVAHLDDDLLFIEPAISEHLRAGWCVTTVHLIGGANGANFAYVQKREEASRLAYARAAGVSNSWDESTIRIAGKPVFQLILKAQPRVRLLELRLPGGAVRGGRVPLALLWDQGAALTTYPMGGGELPAARYTRDSLSAVLRTILQDATRIATLNPDTVPFIEHPDHIYAARITRHVAQTLGRSLPIGYYVTYPTGTWPATLFGDEAQRKRDVAASYFSVDGNDFAHVFGEYQWDGNWILRNYVRNDTTLHKQQDFVALPSVLFNTGANQCLTSRGAGHQPALAPCDDMTAQQWTWLPRPAYPGNAHNAALVSASTGLCVGEHDGTLAEEPCEEWNASQRWTPWDFGLIFTPSRRCLGEENNRLHIRGCASLTTRYRWSAARPSWSTDLRLAGAMYGDVAGQGTPSAIYIQRRPDGPGFDVLVQTSILSKPDEPENWYANAIHFDSRATQPTCNAETLCFDSARYLVGDFNGDGRADLMVVTPRKGGSAFWLLKSNGNRFLAPTLWFQSDERIPADRAQQYIAYSTRESPNEKVLVAMQRPDKTVELWTVGANRAGHIEQTKVLDSARFKSGVQLLSLRSERKAFAPFIAIQSTDDKRRISVTPFFLDNGGWNTGAPLLLSSQFKRDSTRFASDAGTDMSIVIAVPHFAEPGGVDVWKWNLARPMSAPVLLAYLRDIRWQDATPAVLHDANSAALFFYERTDVPLTNTFFSAGKSALARYVFDRKELPATPMEVFPLPAVYSESLWLERLVQ</sequence>
<dbReference type="SUPFAM" id="SSF50370">
    <property type="entry name" value="Ricin B-like lectins"/>
    <property type="match status" value="1"/>
</dbReference>
<dbReference type="PROSITE" id="PS50231">
    <property type="entry name" value="RICIN_B_LECTIN"/>
    <property type="match status" value="1"/>
</dbReference>
<dbReference type="SUPFAM" id="SSF69318">
    <property type="entry name" value="Integrin alpha N-terminal domain"/>
    <property type="match status" value="1"/>
</dbReference>
<dbReference type="InterPro" id="IPR028994">
    <property type="entry name" value="Integrin_alpha_N"/>
</dbReference>
<dbReference type="SUPFAM" id="SSF102588">
    <property type="entry name" value="LmbE-like"/>
    <property type="match status" value="1"/>
</dbReference>
<gene>
    <name evidence="2" type="ORF">FRZ40_42825</name>
</gene>
<dbReference type="Gene3D" id="2.80.10.50">
    <property type="match status" value="1"/>
</dbReference>
<evidence type="ECO:0000256" key="1">
    <source>
        <dbReference type="SAM" id="SignalP"/>
    </source>
</evidence>
<dbReference type="Pfam" id="PF02585">
    <property type="entry name" value="PIG-L"/>
    <property type="match status" value="1"/>
</dbReference>
<dbReference type="Gene3D" id="3.40.50.10320">
    <property type="entry name" value="LmbE-like"/>
    <property type="match status" value="1"/>
</dbReference>
<dbReference type="InterPro" id="IPR024078">
    <property type="entry name" value="LmbE-like_dom_sf"/>
</dbReference>
<reference evidence="2 3" key="1">
    <citation type="journal article" date="2018" name="Int. J. Syst. Evol. Microbiol.">
        <title>Paraburkholderia azotifigens sp. nov., a nitrogen-fixing bacterium isolated from paddy soil.</title>
        <authorList>
            <person name="Choi G.M."/>
            <person name="Im W.T."/>
        </authorList>
    </citation>
    <scope>NUCLEOTIDE SEQUENCE [LARGE SCALE GENOMIC DNA]</scope>
    <source>
        <strain evidence="2 3">NF 2-5-3</strain>
    </source>
</reference>
<feature type="signal peptide" evidence="1">
    <location>
        <begin position="1"/>
        <end position="29"/>
    </location>
</feature>
<organism evidence="2 3">
    <name type="scientific">Paraburkholderia azotifigens</name>
    <dbReference type="NCBI Taxonomy" id="2057004"/>
    <lineage>
        <taxon>Bacteria</taxon>
        <taxon>Pseudomonadati</taxon>
        <taxon>Pseudomonadota</taxon>
        <taxon>Betaproteobacteria</taxon>
        <taxon>Burkholderiales</taxon>
        <taxon>Burkholderiaceae</taxon>
        <taxon>Paraburkholderia</taxon>
    </lineage>
</organism>
<evidence type="ECO:0000313" key="2">
    <source>
        <dbReference type="EMBL" id="TXC80941.1"/>
    </source>
</evidence>